<reference evidence="9" key="1">
    <citation type="submission" date="2021-02" db="EMBL/GenBank/DDBJ databases">
        <authorList>
            <person name="Nowell W R."/>
        </authorList>
    </citation>
    <scope>NUCLEOTIDE SEQUENCE</scope>
</reference>
<dbReference type="InterPro" id="IPR039421">
    <property type="entry name" value="Type_1_exporter"/>
</dbReference>
<gene>
    <name evidence="10" type="ORF">FNK824_LOCUS35417</name>
    <name evidence="9" type="ORF">OTI717_LOCUS24437</name>
    <name evidence="7" type="ORF">RFH988_LOCUS26381</name>
    <name evidence="8" type="ORF">SEV965_LOCUS26498</name>
</gene>
<evidence type="ECO:0000313" key="9">
    <source>
        <dbReference type="EMBL" id="CAF3913699.1"/>
    </source>
</evidence>
<feature type="domain" description="ABC transmembrane type-1" evidence="6">
    <location>
        <begin position="1"/>
        <end position="120"/>
    </location>
</feature>
<accession>A0A819I630</accession>
<protein>
    <recommendedName>
        <fullName evidence="6">ABC transmembrane type-1 domain-containing protein</fullName>
    </recommendedName>
</protein>
<dbReference type="EMBL" id="CAJOBE010014982">
    <property type="protein sequence ID" value="CAF4184700.1"/>
    <property type="molecule type" value="Genomic_DNA"/>
</dbReference>
<dbReference type="AlphaFoldDB" id="A0A819I630"/>
<dbReference type="GO" id="GO:0090374">
    <property type="term" value="P:oligopeptide export from mitochondrion"/>
    <property type="evidence" value="ECO:0007669"/>
    <property type="project" value="TreeGrafter"/>
</dbReference>
<evidence type="ECO:0000259" key="6">
    <source>
        <dbReference type="PROSITE" id="PS50929"/>
    </source>
</evidence>
<dbReference type="EMBL" id="CAJOAX010004616">
    <property type="protein sequence ID" value="CAF3913699.1"/>
    <property type="molecule type" value="Genomic_DNA"/>
</dbReference>
<dbReference type="PANTHER" id="PTHR43394">
    <property type="entry name" value="ATP-DEPENDENT PERMEASE MDL1, MITOCHONDRIAL"/>
    <property type="match status" value="1"/>
</dbReference>
<evidence type="ECO:0000256" key="5">
    <source>
        <dbReference type="SAM" id="Phobius"/>
    </source>
</evidence>
<comment type="caution">
    <text evidence="9">The sequence shown here is derived from an EMBL/GenBank/DDBJ whole genome shotgun (WGS) entry which is preliminary data.</text>
</comment>
<keyword evidence="4 5" id="KW-0472">Membrane</keyword>
<feature type="transmembrane region" description="Helical" evidence="5">
    <location>
        <begin position="5"/>
        <end position="24"/>
    </location>
</feature>
<dbReference type="GO" id="GO:0005743">
    <property type="term" value="C:mitochondrial inner membrane"/>
    <property type="evidence" value="ECO:0007669"/>
    <property type="project" value="TreeGrafter"/>
</dbReference>
<keyword evidence="3 5" id="KW-1133">Transmembrane helix</keyword>
<evidence type="ECO:0000313" key="8">
    <source>
        <dbReference type="EMBL" id="CAF1305089.1"/>
    </source>
</evidence>
<dbReference type="OrthoDB" id="6500128at2759"/>
<keyword evidence="2 5" id="KW-0812">Transmembrane</keyword>
<dbReference type="Proteomes" id="UP000663874">
    <property type="component" value="Unassembled WGS sequence"/>
</dbReference>
<comment type="subcellular location">
    <subcellularLocation>
        <location evidence="1">Membrane</location>
        <topology evidence="1">Multi-pass membrane protein</topology>
    </subcellularLocation>
</comment>
<sequence length="132" mass="14691">MLLTIIAACIIITCGYIRTMLFNISAERQARSIRQTLFQSILKQDITFFDEHKTGELASRLTDDIDKIRGGISDKLGSIIELLSMSISNLIVGLVKGWKLTLVVLATSPLIVITTRILFKVEFSDIANTLFS</sequence>
<evidence type="ECO:0000313" key="7">
    <source>
        <dbReference type="EMBL" id="CAF1235179.1"/>
    </source>
</evidence>
<proteinExistence type="predicted"/>
<dbReference type="Proteomes" id="UP000663889">
    <property type="component" value="Unassembled WGS sequence"/>
</dbReference>
<feature type="transmembrane region" description="Helical" evidence="5">
    <location>
        <begin position="100"/>
        <end position="119"/>
    </location>
</feature>
<evidence type="ECO:0000256" key="3">
    <source>
        <dbReference type="ARBA" id="ARBA00022989"/>
    </source>
</evidence>
<organism evidence="9 11">
    <name type="scientific">Rotaria sordida</name>
    <dbReference type="NCBI Taxonomy" id="392033"/>
    <lineage>
        <taxon>Eukaryota</taxon>
        <taxon>Metazoa</taxon>
        <taxon>Spiralia</taxon>
        <taxon>Gnathifera</taxon>
        <taxon>Rotifera</taxon>
        <taxon>Eurotatoria</taxon>
        <taxon>Bdelloidea</taxon>
        <taxon>Philodinida</taxon>
        <taxon>Philodinidae</taxon>
        <taxon>Rotaria</taxon>
    </lineage>
</organism>
<evidence type="ECO:0000256" key="4">
    <source>
        <dbReference type="ARBA" id="ARBA00023136"/>
    </source>
</evidence>
<dbReference type="InterPro" id="IPR036640">
    <property type="entry name" value="ABC1_TM_sf"/>
</dbReference>
<dbReference type="GO" id="GO:0005524">
    <property type="term" value="F:ATP binding"/>
    <property type="evidence" value="ECO:0007669"/>
    <property type="project" value="InterPro"/>
</dbReference>
<evidence type="ECO:0000313" key="10">
    <source>
        <dbReference type="EMBL" id="CAF4184700.1"/>
    </source>
</evidence>
<dbReference type="Gene3D" id="1.20.1560.10">
    <property type="entry name" value="ABC transporter type 1, transmembrane domain"/>
    <property type="match status" value="1"/>
</dbReference>
<name>A0A819I630_9BILA</name>
<dbReference type="SUPFAM" id="SSF90123">
    <property type="entry name" value="ABC transporter transmembrane region"/>
    <property type="match status" value="1"/>
</dbReference>
<evidence type="ECO:0000313" key="11">
    <source>
        <dbReference type="Proteomes" id="UP000663823"/>
    </source>
</evidence>
<evidence type="ECO:0000256" key="2">
    <source>
        <dbReference type="ARBA" id="ARBA00022692"/>
    </source>
</evidence>
<dbReference type="EMBL" id="CAJNOO010002090">
    <property type="protein sequence ID" value="CAF1235179.1"/>
    <property type="molecule type" value="Genomic_DNA"/>
</dbReference>
<dbReference type="Pfam" id="PF00664">
    <property type="entry name" value="ABC_membrane"/>
    <property type="match status" value="1"/>
</dbReference>
<dbReference type="EMBL" id="CAJNOU010002259">
    <property type="protein sequence ID" value="CAF1305089.1"/>
    <property type="molecule type" value="Genomic_DNA"/>
</dbReference>
<evidence type="ECO:0000256" key="1">
    <source>
        <dbReference type="ARBA" id="ARBA00004141"/>
    </source>
</evidence>
<dbReference type="Proteomes" id="UP000663882">
    <property type="component" value="Unassembled WGS sequence"/>
</dbReference>
<dbReference type="InterPro" id="IPR011527">
    <property type="entry name" value="ABC1_TM_dom"/>
</dbReference>
<dbReference type="Proteomes" id="UP000663823">
    <property type="component" value="Unassembled WGS sequence"/>
</dbReference>
<dbReference type="GO" id="GO:0015421">
    <property type="term" value="F:ABC-type oligopeptide transporter activity"/>
    <property type="evidence" value="ECO:0007669"/>
    <property type="project" value="TreeGrafter"/>
</dbReference>
<dbReference type="PROSITE" id="PS50929">
    <property type="entry name" value="ABC_TM1F"/>
    <property type="match status" value="1"/>
</dbReference>
<dbReference type="PANTHER" id="PTHR43394:SF27">
    <property type="entry name" value="ATP-DEPENDENT TRANSLOCASE ABCB1-LIKE"/>
    <property type="match status" value="1"/>
</dbReference>